<dbReference type="Gene3D" id="3.10.450.50">
    <property type="match status" value="1"/>
</dbReference>
<dbReference type="InterPro" id="IPR027843">
    <property type="entry name" value="DUF4440"/>
</dbReference>
<evidence type="ECO:0000256" key="1">
    <source>
        <dbReference type="SAM" id="SignalP"/>
    </source>
</evidence>
<protein>
    <submittedName>
        <fullName evidence="3">DUF4440 domain-containing protein</fullName>
    </submittedName>
</protein>
<dbReference type="InterPro" id="IPR032710">
    <property type="entry name" value="NTF2-like_dom_sf"/>
</dbReference>
<dbReference type="SUPFAM" id="SSF54427">
    <property type="entry name" value="NTF2-like"/>
    <property type="match status" value="1"/>
</dbReference>
<sequence length="149" mass="16886">MKNKILFFLLFWLLLGNAFAQKAKTDTAGTAAILQVLNKQVQAWNQGDITSFMAGYWNSPDLVFVSGTTSTKGWQPTLERYQKTYSSRAKMGTLKFSNLQVSALAKDSAIVLGNWALTRANDHPHGEFTLKFRKFKNGWQIVRDQTTQY</sequence>
<keyword evidence="4" id="KW-1185">Reference proteome</keyword>
<organism evidence="3 4">
    <name type="scientific">Adhaeribacter arboris</name>
    <dbReference type="NCBI Taxonomy" id="2072846"/>
    <lineage>
        <taxon>Bacteria</taxon>
        <taxon>Pseudomonadati</taxon>
        <taxon>Bacteroidota</taxon>
        <taxon>Cytophagia</taxon>
        <taxon>Cytophagales</taxon>
        <taxon>Hymenobacteraceae</taxon>
        <taxon>Adhaeribacter</taxon>
    </lineage>
</organism>
<dbReference type="OrthoDB" id="120856at2"/>
<reference evidence="3 4" key="1">
    <citation type="submission" date="2018-03" db="EMBL/GenBank/DDBJ databases">
        <title>Adhaeribacter sp. HMF7605 Genome sequencing and assembly.</title>
        <authorList>
            <person name="Kang H."/>
            <person name="Kang J."/>
            <person name="Cha I."/>
            <person name="Kim H."/>
            <person name="Joh K."/>
        </authorList>
    </citation>
    <scope>NUCLEOTIDE SEQUENCE [LARGE SCALE GENOMIC DNA]</scope>
    <source>
        <strain evidence="3 4">HMF7605</strain>
    </source>
</reference>
<proteinExistence type="predicted"/>
<dbReference type="Proteomes" id="UP000240357">
    <property type="component" value="Unassembled WGS sequence"/>
</dbReference>
<feature type="chain" id="PRO_5015432070" evidence="1">
    <location>
        <begin position="21"/>
        <end position="149"/>
    </location>
</feature>
<feature type="domain" description="DUF4440" evidence="2">
    <location>
        <begin position="33"/>
        <end position="141"/>
    </location>
</feature>
<comment type="caution">
    <text evidence="3">The sequence shown here is derived from an EMBL/GenBank/DDBJ whole genome shotgun (WGS) entry which is preliminary data.</text>
</comment>
<accession>A0A2T2YIC2</accession>
<dbReference type="AlphaFoldDB" id="A0A2T2YIC2"/>
<feature type="signal peptide" evidence="1">
    <location>
        <begin position="1"/>
        <end position="20"/>
    </location>
</feature>
<evidence type="ECO:0000259" key="2">
    <source>
        <dbReference type="Pfam" id="PF14534"/>
    </source>
</evidence>
<gene>
    <name evidence="3" type="ORF">AHMF7605_17935</name>
</gene>
<evidence type="ECO:0000313" key="4">
    <source>
        <dbReference type="Proteomes" id="UP000240357"/>
    </source>
</evidence>
<name>A0A2T2YIC2_9BACT</name>
<dbReference type="RefSeq" id="WP_106931429.1">
    <property type="nucleotide sequence ID" value="NZ_PYFT01000001.1"/>
</dbReference>
<keyword evidence="1" id="KW-0732">Signal</keyword>
<dbReference type="EMBL" id="PYFT01000001">
    <property type="protein sequence ID" value="PSR55250.1"/>
    <property type="molecule type" value="Genomic_DNA"/>
</dbReference>
<evidence type="ECO:0000313" key="3">
    <source>
        <dbReference type="EMBL" id="PSR55250.1"/>
    </source>
</evidence>
<dbReference type="Pfam" id="PF14534">
    <property type="entry name" value="DUF4440"/>
    <property type="match status" value="1"/>
</dbReference>